<keyword evidence="2" id="KW-1003">Cell membrane</keyword>
<evidence type="ECO:0000256" key="12">
    <source>
        <dbReference type="SAM" id="Phobius"/>
    </source>
</evidence>
<dbReference type="SUPFAM" id="SSF54534">
    <property type="entry name" value="FKBP-like"/>
    <property type="match status" value="1"/>
</dbReference>
<keyword evidence="5 12" id="KW-1133">Transmembrane helix</keyword>
<protein>
    <recommendedName>
        <fullName evidence="9">Periplasmic chaperone PpiD</fullName>
    </recommendedName>
    <alternativeName>
        <fullName evidence="10">Periplasmic folding chaperone</fullName>
    </alternativeName>
</protein>
<evidence type="ECO:0000256" key="1">
    <source>
        <dbReference type="ARBA" id="ARBA00004382"/>
    </source>
</evidence>
<dbReference type="Gene3D" id="1.10.4030.10">
    <property type="entry name" value="Porin chaperone SurA, peptide-binding domain"/>
    <property type="match status" value="1"/>
</dbReference>
<dbReference type="PANTHER" id="PTHR47529">
    <property type="entry name" value="PEPTIDYL-PROLYL CIS-TRANS ISOMERASE D"/>
    <property type="match status" value="1"/>
</dbReference>
<dbReference type="RefSeq" id="WP_207678348.1">
    <property type="nucleotide sequence ID" value="NZ_CP061800.1"/>
</dbReference>
<evidence type="ECO:0000313" key="14">
    <source>
        <dbReference type="EMBL" id="QTA89926.1"/>
    </source>
</evidence>
<dbReference type="InterPro" id="IPR052029">
    <property type="entry name" value="PpiD_chaperone"/>
</dbReference>
<evidence type="ECO:0000256" key="11">
    <source>
        <dbReference type="PROSITE-ProRule" id="PRU00278"/>
    </source>
</evidence>
<dbReference type="Pfam" id="PF13616">
    <property type="entry name" value="Rotamase_3"/>
    <property type="match status" value="1"/>
</dbReference>
<evidence type="ECO:0000256" key="3">
    <source>
        <dbReference type="ARBA" id="ARBA00022519"/>
    </source>
</evidence>
<dbReference type="PROSITE" id="PS01096">
    <property type="entry name" value="PPIC_PPIASE_1"/>
    <property type="match status" value="1"/>
</dbReference>
<dbReference type="InterPro" id="IPR046357">
    <property type="entry name" value="PPIase_dom_sf"/>
</dbReference>
<comment type="subcellular location">
    <subcellularLocation>
        <location evidence="1">Cell inner membrane</location>
        <topology evidence="1">Single-pass type II membrane protein</topology>
        <orientation evidence="1">Periplasmic side</orientation>
    </subcellularLocation>
</comment>
<feature type="domain" description="PpiC" evidence="13">
    <location>
        <begin position="260"/>
        <end position="362"/>
    </location>
</feature>
<evidence type="ECO:0000256" key="10">
    <source>
        <dbReference type="ARBA" id="ARBA00042775"/>
    </source>
</evidence>
<evidence type="ECO:0000259" key="13">
    <source>
        <dbReference type="PROSITE" id="PS50198"/>
    </source>
</evidence>
<keyword evidence="11 14" id="KW-0413">Isomerase</keyword>
<evidence type="ECO:0000313" key="15">
    <source>
        <dbReference type="Proteomes" id="UP000663722"/>
    </source>
</evidence>
<dbReference type="InterPro" id="IPR000297">
    <property type="entry name" value="PPIase_PpiC"/>
</dbReference>
<evidence type="ECO:0000256" key="6">
    <source>
        <dbReference type="ARBA" id="ARBA00023136"/>
    </source>
</evidence>
<dbReference type="InterPro" id="IPR027304">
    <property type="entry name" value="Trigger_fact/SurA_dom_sf"/>
</dbReference>
<evidence type="ECO:0000256" key="5">
    <source>
        <dbReference type="ARBA" id="ARBA00022989"/>
    </source>
</evidence>
<dbReference type="Proteomes" id="UP000663722">
    <property type="component" value="Chromosome"/>
</dbReference>
<accession>A0A975BQQ2</accession>
<proteinExistence type="inferred from homology"/>
<reference evidence="14" key="1">
    <citation type="journal article" date="2021" name="Microb. Physiol.">
        <title>Proteogenomic Insights into the Physiology of Marine, Sulfate-Reducing, Filamentous Desulfonema limicola and Desulfonema magnum.</title>
        <authorList>
            <person name="Schnaars V."/>
            <person name="Wohlbrand L."/>
            <person name="Scheve S."/>
            <person name="Hinrichs C."/>
            <person name="Reinhardt R."/>
            <person name="Rabus R."/>
        </authorList>
    </citation>
    <scope>NUCLEOTIDE SEQUENCE</scope>
    <source>
        <strain evidence="14">4be13</strain>
    </source>
</reference>
<evidence type="ECO:0000256" key="4">
    <source>
        <dbReference type="ARBA" id="ARBA00022692"/>
    </source>
</evidence>
<dbReference type="EMBL" id="CP061800">
    <property type="protein sequence ID" value="QTA89926.1"/>
    <property type="molecule type" value="Genomic_DNA"/>
</dbReference>
<keyword evidence="4 12" id="KW-0812">Transmembrane</keyword>
<dbReference type="GO" id="GO:0003755">
    <property type="term" value="F:peptidyl-prolyl cis-trans isomerase activity"/>
    <property type="evidence" value="ECO:0007669"/>
    <property type="project" value="UniProtKB-KW"/>
</dbReference>
<dbReference type="GO" id="GO:0005886">
    <property type="term" value="C:plasma membrane"/>
    <property type="evidence" value="ECO:0007669"/>
    <property type="project" value="UniProtKB-SubCell"/>
</dbReference>
<evidence type="ECO:0000256" key="7">
    <source>
        <dbReference type="ARBA" id="ARBA00023186"/>
    </source>
</evidence>
<comment type="similarity">
    <text evidence="8">Belongs to the PpiD chaperone family.</text>
</comment>
<keyword evidence="7" id="KW-0143">Chaperone</keyword>
<dbReference type="KEGG" id="dmm:dnm_059850"/>
<keyword evidence="15" id="KW-1185">Reference proteome</keyword>
<feature type="transmembrane region" description="Helical" evidence="12">
    <location>
        <begin position="12"/>
        <end position="31"/>
    </location>
</feature>
<dbReference type="AlphaFoldDB" id="A0A975BQQ2"/>
<sequence>MLRLMRDHATSWLIKIILGAIVIVFVFWGVGSFRDKRINKVAFVNGESISMDEYRGAYNKLIERYKQFGTKLNGDMIKRLEKQTLDGLIDQSLMRQEAEKLSFRVSDDELADTIQKMEVFQRDGVFDSRLYTRVLNANRLTPEQFEVMQKEGMLISKLRSFILDNVKVSDQEAMEWFKWNNASANIDYVVFEPNKYKDIEPSDEDISAYYDSKKESYKTEPEVKAQFLSFVPGTYKSEAEVSDDEIQDYYEANPEEFKKEKTVQARHILIKVEKDSSPEVVEEKKQKAAEILEMAKRDRDFAELAKEYSEDAGTKVRGGDLGEFDKKRMVKPFADAAFSMKAGEISDLVKSQFGWHIIKVEKVNEASVLSLDEAKEKITRKLTDKKAKDIAYDKAEEFYDSFFEGDNLAEIAKAQNLAIKTTASFTQKKGPAKGVRNRRKFATAAFKLEPMGISEIEDLGDGYYIIQTIEKTAEKIAEFEDVKEKVRADFIKEKQDEKAAKDAKAFLTALKNGGSMDTESEKSGLTLKTTDFFKRNEAIPEIGYEREIIQAAFKLSNENNYPEDVIKGRKGYYVIRLKERKTPEPEAFDKEKKTIKERLLQQKKFKTFDAWLSKVKDGSEITIEADFLN</sequence>
<dbReference type="SUPFAM" id="SSF109998">
    <property type="entry name" value="Triger factor/SurA peptide-binding domain-like"/>
    <property type="match status" value="1"/>
</dbReference>
<evidence type="ECO:0000256" key="9">
    <source>
        <dbReference type="ARBA" id="ARBA00040743"/>
    </source>
</evidence>
<dbReference type="PANTHER" id="PTHR47529:SF1">
    <property type="entry name" value="PERIPLASMIC CHAPERONE PPID"/>
    <property type="match status" value="1"/>
</dbReference>
<name>A0A975BQQ2_9BACT</name>
<dbReference type="Pfam" id="PF13624">
    <property type="entry name" value="SurA_N_3"/>
    <property type="match status" value="1"/>
</dbReference>
<keyword evidence="11" id="KW-0697">Rotamase</keyword>
<keyword evidence="6 12" id="KW-0472">Membrane</keyword>
<evidence type="ECO:0000256" key="8">
    <source>
        <dbReference type="ARBA" id="ARBA00038408"/>
    </source>
</evidence>
<keyword evidence="3" id="KW-0997">Cell inner membrane</keyword>
<dbReference type="Pfam" id="PF13145">
    <property type="entry name" value="Rotamase_2"/>
    <property type="match status" value="2"/>
</dbReference>
<dbReference type="PROSITE" id="PS50198">
    <property type="entry name" value="PPIC_PPIASE_2"/>
    <property type="match status" value="1"/>
</dbReference>
<dbReference type="InterPro" id="IPR023058">
    <property type="entry name" value="PPIase_PpiC_CS"/>
</dbReference>
<evidence type="ECO:0000256" key="2">
    <source>
        <dbReference type="ARBA" id="ARBA00022475"/>
    </source>
</evidence>
<dbReference type="Gene3D" id="3.10.50.40">
    <property type="match status" value="2"/>
</dbReference>
<organism evidence="14 15">
    <name type="scientific">Desulfonema magnum</name>
    <dbReference type="NCBI Taxonomy" id="45655"/>
    <lineage>
        <taxon>Bacteria</taxon>
        <taxon>Pseudomonadati</taxon>
        <taxon>Thermodesulfobacteriota</taxon>
        <taxon>Desulfobacteria</taxon>
        <taxon>Desulfobacterales</taxon>
        <taxon>Desulfococcaceae</taxon>
        <taxon>Desulfonema</taxon>
    </lineage>
</organism>
<gene>
    <name evidence="14" type="primary">ppiD</name>
    <name evidence="14" type="ORF">dnm_059850</name>
</gene>